<gene>
    <name evidence="2" type="ORF">QQ020_27410</name>
</gene>
<protein>
    <submittedName>
        <fullName evidence="2">Uncharacterized protein</fullName>
    </submittedName>
</protein>
<dbReference type="Proteomes" id="UP001172083">
    <property type="component" value="Unassembled WGS sequence"/>
</dbReference>
<keyword evidence="1" id="KW-0472">Membrane</keyword>
<keyword evidence="1" id="KW-1133">Transmembrane helix</keyword>
<proteinExistence type="predicted"/>
<keyword evidence="1" id="KW-0812">Transmembrane</keyword>
<comment type="caution">
    <text evidence="2">The sequence shown here is derived from an EMBL/GenBank/DDBJ whole genome shotgun (WGS) entry which is preliminary data.</text>
</comment>
<evidence type="ECO:0000313" key="2">
    <source>
        <dbReference type="EMBL" id="MDN5215837.1"/>
    </source>
</evidence>
<keyword evidence="3" id="KW-1185">Reference proteome</keyword>
<reference evidence="2" key="1">
    <citation type="submission" date="2023-06" db="EMBL/GenBank/DDBJ databases">
        <title>Genomic of Agaribacillus aureum.</title>
        <authorList>
            <person name="Wang G."/>
        </authorList>
    </citation>
    <scope>NUCLEOTIDE SEQUENCE</scope>
    <source>
        <strain evidence="2">BMA12</strain>
    </source>
</reference>
<evidence type="ECO:0000313" key="3">
    <source>
        <dbReference type="Proteomes" id="UP001172083"/>
    </source>
</evidence>
<accession>A0ABT8LFV2</accession>
<name>A0ABT8LFV2_9BACT</name>
<evidence type="ECO:0000256" key="1">
    <source>
        <dbReference type="SAM" id="Phobius"/>
    </source>
</evidence>
<sequence>MSLALVVYYYTFMNAGQCFNIVVMIIVDDLQAKVLISDDP</sequence>
<dbReference type="EMBL" id="JAUJEB010000007">
    <property type="protein sequence ID" value="MDN5215837.1"/>
    <property type="molecule type" value="Genomic_DNA"/>
</dbReference>
<feature type="transmembrane region" description="Helical" evidence="1">
    <location>
        <begin position="6"/>
        <end position="27"/>
    </location>
</feature>
<organism evidence="2 3">
    <name type="scientific">Agaribacillus aureus</name>
    <dbReference type="NCBI Taxonomy" id="3051825"/>
    <lineage>
        <taxon>Bacteria</taxon>
        <taxon>Pseudomonadati</taxon>
        <taxon>Bacteroidota</taxon>
        <taxon>Cytophagia</taxon>
        <taxon>Cytophagales</taxon>
        <taxon>Splendidivirgaceae</taxon>
        <taxon>Agaribacillus</taxon>
    </lineage>
</organism>
<dbReference type="RefSeq" id="WP_346761174.1">
    <property type="nucleotide sequence ID" value="NZ_JAUJEB010000007.1"/>
</dbReference>